<dbReference type="InterPro" id="IPR018511">
    <property type="entry name" value="Hemolysin-typ_Ca-bd_CS"/>
</dbReference>
<reference evidence="2 3" key="1">
    <citation type="submission" date="2021-02" db="EMBL/GenBank/DDBJ databases">
        <authorList>
            <person name="Lee D.-H."/>
        </authorList>
    </citation>
    <scope>NUCLEOTIDE SEQUENCE [LARGE SCALE GENOMIC DNA]</scope>
    <source>
        <strain evidence="2 3">UL073</strain>
    </source>
</reference>
<dbReference type="SUPFAM" id="SSF51120">
    <property type="entry name" value="beta-Roll"/>
    <property type="match status" value="1"/>
</dbReference>
<sequence length="476" mass="50812">MRTLLLALASALAGALLLALWLIPQLPAEEAPLNRRDFAAWPAPALDCQALRQQAWQTATLPNSVDDRSQDKLSAFVSRRASAPQQALQLFGVYGGMPRIELGAGAQPANLLLTSYDRSIWNLSLASDADIRRIFVADAVAEVRLQRRADPSWGGRLKRALGLTRPLATIELVKLSRVQTCSLYGYAWQNDEKAQFRSLIAATEQVTGLQVQSFQGSYAPALNSPPFATPLATPSPTTPAPPAAVPVTAVAEAAPAPANAAQVHSVDDLRNVVRQLIERGVLPPRLASMDMASGGTLLELQPLDLASRPAIVADARGQLVCPSHGDSALQGDDGPNIAECGFGNTQFYGGGGKDLLDDAWGNDLIYGGSGDDSLDAGWGADVLLFERGWGHDILDKTCHNARFDAASTPGAAQLEYRWRFNNFIVFGPGIAPADLTWDGNLLRHRNGDSLEFKGGNACFNLVFADDPSAELSSAAR</sequence>
<dbReference type="PROSITE" id="PS00330">
    <property type="entry name" value="HEMOLYSIN_CALCIUM"/>
    <property type="match status" value="1"/>
</dbReference>
<keyword evidence="1" id="KW-0106">Calcium</keyword>
<dbReference type="RefSeq" id="WP_205350585.1">
    <property type="nucleotide sequence ID" value="NZ_JAFEUP010000008.1"/>
</dbReference>
<dbReference type="Pfam" id="PF00353">
    <property type="entry name" value="HemolysinCabind"/>
    <property type="match status" value="1"/>
</dbReference>
<evidence type="ECO:0008006" key="4">
    <source>
        <dbReference type="Google" id="ProtNLM"/>
    </source>
</evidence>
<dbReference type="Gene3D" id="2.150.10.10">
    <property type="entry name" value="Serralysin-like metalloprotease, C-terminal"/>
    <property type="match status" value="1"/>
</dbReference>
<evidence type="ECO:0000313" key="2">
    <source>
        <dbReference type="EMBL" id="MBM7063383.1"/>
    </source>
</evidence>
<comment type="caution">
    <text evidence="2">The sequence shown here is derived from an EMBL/GenBank/DDBJ whole genome shotgun (WGS) entry which is preliminary data.</text>
</comment>
<gene>
    <name evidence="2" type="ORF">JQX08_21905</name>
</gene>
<protein>
    <recommendedName>
        <fullName evidence="4">Hemolysin-type calcium-binding repeat-containing protein</fullName>
    </recommendedName>
</protein>
<dbReference type="EMBL" id="JAFEUP010000008">
    <property type="protein sequence ID" value="MBM7063383.1"/>
    <property type="molecule type" value="Genomic_DNA"/>
</dbReference>
<proteinExistence type="predicted"/>
<name>A0ABS2IMF8_9GAMM</name>
<keyword evidence="3" id="KW-1185">Reference proteome</keyword>
<organism evidence="2 3">
    <name type="scientific">Zestomonas insulae</name>
    <dbReference type="NCBI Taxonomy" id="2809017"/>
    <lineage>
        <taxon>Bacteria</taxon>
        <taxon>Pseudomonadati</taxon>
        <taxon>Pseudomonadota</taxon>
        <taxon>Gammaproteobacteria</taxon>
        <taxon>Pseudomonadales</taxon>
        <taxon>Pseudomonadaceae</taxon>
        <taxon>Zestomonas</taxon>
    </lineage>
</organism>
<accession>A0ABS2IMF8</accession>
<dbReference type="InterPro" id="IPR001343">
    <property type="entry name" value="Hemolysn_Ca-bd"/>
</dbReference>
<evidence type="ECO:0000313" key="3">
    <source>
        <dbReference type="Proteomes" id="UP000717995"/>
    </source>
</evidence>
<evidence type="ECO:0000256" key="1">
    <source>
        <dbReference type="ARBA" id="ARBA00022837"/>
    </source>
</evidence>
<dbReference type="Proteomes" id="UP000717995">
    <property type="component" value="Unassembled WGS sequence"/>
</dbReference>
<dbReference type="InterPro" id="IPR011049">
    <property type="entry name" value="Serralysin-like_metalloprot_C"/>
</dbReference>